<reference evidence="3 4" key="1">
    <citation type="submission" date="2019-05" db="EMBL/GenBank/DDBJ databases">
        <title>Genome-based reclassification of Lactobacillus casei as Lactobacillus casei subsp. casei. subsp.nov., description of Lactobacillus casei subsp. zeae subsp. nov., and emended description of Lactobacillus casei.</title>
        <authorList>
            <person name="Huang C.-H."/>
        </authorList>
    </citation>
    <scope>NUCLEOTIDE SEQUENCE [LARGE SCALE GENOMIC DNA]</scope>
    <source>
        <strain evidence="3 4">CRBIP24.44</strain>
    </source>
</reference>
<dbReference type="PANTHER" id="PTHR40448:SF1">
    <property type="entry name" value="TWO-COMPONENT SENSOR HISTIDINE KINASE"/>
    <property type="match status" value="1"/>
</dbReference>
<evidence type="ECO:0000256" key="1">
    <source>
        <dbReference type="SAM" id="Phobius"/>
    </source>
</evidence>
<proteinExistence type="predicted"/>
<dbReference type="Gene3D" id="3.30.565.10">
    <property type="entry name" value="Histidine kinase-like ATPase, C-terminal domain"/>
    <property type="match status" value="1"/>
</dbReference>
<dbReference type="EMBL" id="VBWO01000007">
    <property type="protein sequence ID" value="TLF39080.1"/>
    <property type="molecule type" value="Genomic_DNA"/>
</dbReference>
<feature type="transmembrane region" description="Helical" evidence="1">
    <location>
        <begin position="154"/>
        <end position="178"/>
    </location>
</feature>
<protein>
    <submittedName>
        <fullName evidence="3">GHKL domain-containing protein</fullName>
    </submittedName>
</protein>
<dbReference type="GO" id="GO:0042802">
    <property type="term" value="F:identical protein binding"/>
    <property type="evidence" value="ECO:0007669"/>
    <property type="project" value="TreeGrafter"/>
</dbReference>
<feature type="transmembrane region" description="Helical" evidence="1">
    <location>
        <begin position="36"/>
        <end position="65"/>
    </location>
</feature>
<organism evidence="3 4">
    <name type="scientific">Lacticaseibacillus zeae</name>
    <name type="common">Lactobacillus zeae</name>
    <dbReference type="NCBI Taxonomy" id="57037"/>
    <lineage>
        <taxon>Bacteria</taxon>
        <taxon>Bacillati</taxon>
        <taxon>Bacillota</taxon>
        <taxon>Bacilli</taxon>
        <taxon>Lactobacillales</taxon>
        <taxon>Lactobacillaceae</taxon>
        <taxon>Lacticaseibacillus</taxon>
    </lineage>
</organism>
<feature type="domain" description="Sensor histidine kinase NatK-like C-terminal" evidence="2">
    <location>
        <begin position="335"/>
        <end position="429"/>
    </location>
</feature>
<evidence type="ECO:0000259" key="2">
    <source>
        <dbReference type="Pfam" id="PF14501"/>
    </source>
</evidence>
<evidence type="ECO:0000313" key="3">
    <source>
        <dbReference type="EMBL" id="TLF39080.1"/>
    </source>
</evidence>
<name>A0A5R8LPN4_LACZE</name>
<accession>A0A5R8LPN4</accession>
<feature type="transmembrane region" description="Helical" evidence="1">
    <location>
        <begin position="184"/>
        <end position="205"/>
    </location>
</feature>
<dbReference type="Proteomes" id="UP000309885">
    <property type="component" value="Unassembled WGS sequence"/>
</dbReference>
<sequence length="435" mass="49208">MTPVPGFEYFFTFLPIYIAGISVLSLIFYARLKPGYIFFWSTLGMTLSTLFSTSGEILFGILYIAFMAYTDKPEDMLWIFLFMDLNLVNVNIQTIFVGIAEVFAPQMVDVIGWSGIFISVALYCFLVTWLLLTKMHVILTVREFMQKTHGIAKSVIISTGTICLLLYVLEVVLNILTIPTPVEMFVLCVFLLSIGINAFSIFSLLKAFKYNMELTWLKQAEMARKQYSATIDEQRKQTNKILHDYKNLLLTLQVSLNETDKKSSSSSSTQAIIRQAQNSLSTAEISNDMLAAVESIPLKSLLYLKWNEADNKGVEMLIRTDKQIPEVRADLGLTVIRILGILIDNALDETLKLKEHQFEVLLLYKSSNGIELTVANNVPTNFDLKVLDGSGFTTKGPNHGQGMAIINELVQKYPDLNVRKKKRQNHLEISLFVEE</sequence>
<keyword evidence="1" id="KW-0472">Membrane</keyword>
<dbReference type="Pfam" id="PF14501">
    <property type="entry name" value="HATPase_c_5"/>
    <property type="match status" value="1"/>
</dbReference>
<dbReference type="AlphaFoldDB" id="A0A5R8LPN4"/>
<dbReference type="RefSeq" id="WP_138131051.1">
    <property type="nucleotide sequence ID" value="NZ_VBWO01000007.1"/>
</dbReference>
<feature type="transmembrane region" description="Helical" evidence="1">
    <location>
        <begin position="7"/>
        <end position="30"/>
    </location>
</feature>
<gene>
    <name evidence="3" type="ORF">FEI15_08585</name>
</gene>
<dbReference type="PANTHER" id="PTHR40448">
    <property type="entry name" value="TWO-COMPONENT SENSOR HISTIDINE KINASE"/>
    <property type="match status" value="1"/>
</dbReference>
<dbReference type="SUPFAM" id="SSF55874">
    <property type="entry name" value="ATPase domain of HSP90 chaperone/DNA topoisomerase II/histidine kinase"/>
    <property type="match status" value="1"/>
</dbReference>
<keyword evidence="1" id="KW-1133">Transmembrane helix</keyword>
<feature type="transmembrane region" description="Helical" evidence="1">
    <location>
        <begin position="77"/>
        <end position="99"/>
    </location>
</feature>
<dbReference type="InterPro" id="IPR032834">
    <property type="entry name" value="NatK-like_C"/>
</dbReference>
<comment type="caution">
    <text evidence="3">The sequence shown here is derived from an EMBL/GenBank/DDBJ whole genome shotgun (WGS) entry which is preliminary data.</text>
</comment>
<feature type="transmembrane region" description="Helical" evidence="1">
    <location>
        <begin position="111"/>
        <end position="133"/>
    </location>
</feature>
<dbReference type="InterPro" id="IPR036890">
    <property type="entry name" value="HATPase_C_sf"/>
</dbReference>
<keyword evidence="1" id="KW-0812">Transmembrane</keyword>
<evidence type="ECO:0000313" key="4">
    <source>
        <dbReference type="Proteomes" id="UP000309885"/>
    </source>
</evidence>